<feature type="region of interest" description="Disordered" evidence="1">
    <location>
        <begin position="249"/>
        <end position="270"/>
    </location>
</feature>
<gene>
    <name evidence="2" type="ORF">DFH94DRAFT_734224</name>
</gene>
<feature type="region of interest" description="Disordered" evidence="1">
    <location>
        <begin position="173"/>
        <end position="220"/>
    </location>
</feature>
<reference evidence="2" key="1">
    <citation type="submission" date="2019-10" db="EMBL/GenBank/DDBJ databases">
        <authorList>
            <consortium name="DOE Joint Genome Institute"/>
            <person name="Kuo A."/>
            <person name="Miyauchi S."/>
            <person name="Kiss E."/>
            <person name="Drula E."/>
            <person name="Kohler A."/>
            <person name="Sanchez-Garcia M."/>
            <person name="Andreopoulos B."/>
            <person name="Barry K.W."/>
            <person name="Bonito G."/>
            <person name="Buee M."/>
            <person name="Carver A."/>
            <person name="Chen C."/>
            <person name="Cichocki N."/>
            <person name="Clum A."/>
            <person name="Culley D."/>
            <person name="Crous P.W."/>
            <person name="Fauchery L."/>
            <person name="Girlanda M."/>
            <person name="Hayes R."/>
            <person name="Keri Z."/>
            <person name="LaButti K."/>
            <person name="Lipzen A."/>
            <person name="Lombard V."/>
            <person name="Magnuson J."/>
            <person name="Maillard F."/>
            <person name="Morin E."/>
            <person name="Murat C."/>
            <person name="Nolan M."/>
            <person name="Ohm R."/>
            <person name="Pangilinan J."/>
            <person name="Pereira M."/>
            <person name="Perotto S."/>
            <person name="Peter M."/>
            <person name="Riley R."/>
            <person name="Sitrit Y."/>
            <person name="Stielow B."/>
            <person name="Szollosi G."/>
            <person name="Zifcakova L."/>
            <person name="Stursova M."/>
            <person name="Spatafora J.W."/>
            <person name="Tedersoo L."/>
            <person name="Vaario L.-M."/>
            <person name="Yamada A."/>
            <person name="Yan M."/>
            <person name="Wang P."/>
            <person name="Xu J."/>
            <person name="Bruns T."/>
            <person name="Baldrian P."/>
            <person name="Vilgalys R."/>
            <person name="Henrissat B."/>
            <person name="Grigoriev I.V."/>
            <person name="Hibbett D."/>
            <person name="Nagy L.G."/>
            <person name="Martin F.M."/>
        </authorList>
    </citation>
    <scope>NUCLEOTIDE SEQUENCE</scope>
    <source>
        <strain evidence="2">Prilba</strain>
    </source>
</reference>
<reference evidence="2" key="2">
    <citation type="journal article" date="2020" name="Nat. Commun.">
        <title>Large-scale genome sequencing of mycorrhizal fungi provides insights into the early evolution of symbiotic traits.</title>
        <authorList>
            <person name="Miyauchi S."/>
            <person name="Kiss E."/>
            <person name="Kuo A."/>
            <person name="Drula E."/>
            <person name="Kohler A."/>
            <person name="Sanchez-Garcia M."/>
            <person name="Morin E."/>
            <person name="Andreopoulos B."/>
            <person name="Barry K.W."/>
            <person name="Bonito G."/>
            <person name="Buee M."/>
            <person name="Carver A."/>
            <person name="Chen C."/>
            <person name="Cichocki N."/>
            <person name="Clum A."/>
            <person name="Culley D."/>
            <person name="Crous P.W."/>
            <person name="Fauchery L."/>
            <person name="Girlanda M."/>
            <person name="Hayes R.D."/>
            <person name="Keri Z."/>
            <person name="LaButti K."/>
            <person name="Lipzen A."/>
            <person name="Lombard V."/>
            <person name="Magnuson J."/>
            <person name="Maillard F."/>
            <person name="Murat C."/>
            <person name="Nolan M."/>
            <person name="Ohm R.A."/>
            <person name="Pangilinan J."/>
            <person name="Pereira M.F."/>
            <person name="Perotto S."/>
            <person name="Peter M."/>
            <person name="Pfister S."/>
            <person name="Riley R."/>
            <person name="Sitrit Y."/>
            <person name="Stielow J.B."/>
            <person name="Szollosi G."/>
            <person name="Zifcakova L."/>
            <person name="Stursova M."/>
            <person name="Spatafora J.W."/>
            <person name="Tedersoo L."/>
            <person name="Vaario L.M."/>
            <person name="Yamada A."/>
            <person name="Yan M."/>
            <person name="Wang P."/>
            <person name="Xu J."/>
            <person name="Bruns T."/>
            <person name="Baldrian P."/>
            <person name="Vilgalys R."/>
            <person name="Dunand C."/>
            <person name="Henrissat B."/>
            <person name="Grigoriev I.V."/>
            <person name="Hibbett D."/>
            <person name="Nagy L.G."/>
            <person name="Martin F.M."/>
        </authorList>
    </citation>
    <scope>NUCLEOTIDE SEQUENCE</scope>
    <source>
        <strain evidence="2">Prilba</strain>
    </source>
</reference>
<feature type="compositionally biased region" description="Polar residues" evidence="1">
    <location>
        <begin position="197"/>
        <end position="214"/>
    </location>
</feature>
<feature type="compositionally biased region" description="Low complexity" evidence="1">
    <location>
        <begin position="22"/>
        <end position="32"/>
    </location>
</feature>
<accession>A0A9P5TAJ1</accession>
<dbReference type="Proteomes" id="UP000759537">
    <property type="component" value="Unassembled WGS sequence"/>
</dbReference>
<feature type="compositionally biased region" description="Acidic residues" evidence="1">
    <location>
        <begin position="374"/>
        <end position="384"/>
    </location>
</feature>
<comment type="caution">
    <text evidence="2">The sequence shown here is derived from an EMBL/GenBank/DDBJ whole genome shotgun (WGS) entry which is preliminary data.</text>
</comment>
<evidence type="ECO:0000313" key="2">
    <source>
        <dbReference type="EMBL" id="KAF8481959.1"/>
    </source>
</evidence>
<keyword evidence="3" id="KW-1185">Reference proteome</keyword>
<feature type="region of interest" description="Disordered" evidence="1">
    <location>
        <begin position="1"/>
        <end position="50"/>
    </location>
</feature>
<protein>
    <submittedName>
        <fullName evidence="2">Uncharacterized protein</fullName>
    </submittedName>
</protein>
<evidence type="ECO:0000256" key="1">
    <source>
        <dbReference type="SAM" id="MobiDB-lite"/>
    </source>
</evidence>
<feature type="compositionally biased region" description="Polar residues" evidence="1">
    <location>
        <begin position="1"/>
        <end position="16"/>
    </location>
</feature>
<sequence length="384" mass="41800">MSFQNFRLDSISVQSPSYPPTSALASASGSASTIQDAATRGAQRGPYGSGDMDDGYTLVFDNLDAFQEWREKEEEEKVVEFVKGDTHGSKAIPPRFKDHVKLICARHSRSGRKKYVKKYPERVRKVPSRKLDGRGCQASMSYKTYFDTPEVRVCYVSQHSHEIGLPNLPYTRRGRRAQAAAKSTVVGPDPSMPPASPSQSEGPYLEPNQTTGQMAAQPDLSPAYSSPYPHFPSMSMPLPQGLGGVISLPGPSSASTPAPVPAPTPAPLPFPVPSPAQAVAANDRERMERERWDRMDVLYQSIRSNARQFEYPAASVAALESVLVRMYFESPIPAPHPQPHLAFATGTLPLAQVAPTQQPEHIDMGNGGQSDGTSESDGDDEDEE</sequence>
<feature type="region of interest" description="Disordered" evidence="1">
    <location>
        <begin position="346"/>
        <end position="384"/>
    </location>
</feature>
<dbReference type="OrthoDB" id="3258408at2759"/>
<organism evidence="2 3">
    <name type="scientific">Russula ochroleuca</name>
    <dbReference type="NCBI Taxonomy" id="152965"/>
    <lineage>
        <taxon>Eukaryota</taxon>
        <taxon>Fungi</taxon>
        <taxon>Dikarya</taxon>
        <taxon>Basidiomycota</taxon>
        <taxon>Agaricomycotina</taxon>
        <taxon>Agaricomycetes</taxon>
        <taxon>Russulales</taxon>
        <taxon>Russulaceae</taxon>
        <taxon>Russula</taxon>
    </lineage>
</organism>
<dbReference type="AlphaFoldDB" id="A0A9P5TAJ1"/>
<proteinExistence type="predicted"/>
<evidence type="ECO:0000313" key="3">
    <source>
        <dbReference type="Proteomes" id="UP000759537"/>
    </source>
</evidence>
<dbReference type="EMBL" id="WHVB01000006">
    <property type="protein sequence ID" value="KAF8481959.1"/>
    <property type="molecule type" value="Genomic_DNA"/>
</dbReference>
<feature type="compositionally biased region" description="Pro residues" evidence="1">
    <location>
        <begin position="258"/>
        <end position="270"/>
    </location>
</feature>
<name>A0A9P5TAJ1_9AGAM</name>